<organism evidence="3 4">
    <name type="scientific">Halocaridina rubra</name>
    <name type="common">Hawaiian red shrimp</name>
    <dbReference type="NCBI Taxonomy" id="373956"/>
    <lineage>
        <taxon>Eukaryota</taxon>
        <taxon>Metazoa</taxon>
        <taxon>Ecdysozoa</taxon>
        <taxon>Arthropoda</taxon>
        <taxon>Crustacea</taxon>
        <taxon>Multicrustacea</taxon>
        <taxon>Malacostraca</taxon>
        <taxon>Eumalacostraca</taxon>
        <taxon>Eucarida</taxon>
        <taxon>Decapoda</taxon>
        <taxon>Pleocyemata</taxon>
        <taxon>Caridea</taxon>
        <taxon>Atyoidea</taxon>
        <taxon>Atyidae</taxon>
        <taxon>Halocaridina</taxon>
    </lineage>
</organism>
<reference evidence="3 4" key="1">
    <citation type="submission" date="2023-11" db="EMBL/GenBank/DDBJ databases">
        <title>Halocaridina rubra genome assembly.</title>
        <authorList>
            <person name="Smith C."/>
        </authorList>
    </citation>
    <scope>NUCLEOTIDE SEQUENCE [LARGE SCALE GENOMIC DNA]</scope>
    <source>
        <strain evidence="3">EP-1</strain>
        <tissue evidence="3">Whole</tissue>
    </source>
</reference>
<dbReference type="SMART" id="SM00220">
    <property type="entry name" value="S_TKc"/>
    <property type="match status" value="1"/>
</dbReference>
<dbReference type="SUPFAM" id="SSF56112">
    <property type="entry name" value="Protein kinase-like (PK-like)"/>
    <property type="match status" value="1"/>
</dbReference>
<gene>
    <name evidence="3" type="primary">RPS6KC1</name>
    <name evidence="3" type="ORF">SK128_015006</name>
</gene>
<keyword evidence="4" id="KW-1185">Reference proteome</keyword>
<keyword evidence="3" id="KW-0418">Kinase</keyword>
<dbReference type="InterPro" id="IPR051866">
    <property type="entry name" value="Intracell_Sig-Traffick_Protein"/>
</dbReference>
<evidence type="ECO:0000256" key="1">
    <source>
        <dbReference type="SAM" id="MobiDB-lite"/>
    </source>
</evidence>
<dbReference type="Gene3D" id="1.10.510.10">
    <property type="entry name" value="Transferase(Phosphotransferase) domain 1"/>
    <property type="match status" value="2"/>
</dbReference>
<dbReference type="AlphaFoldDB" id="A0AAN8W9W3"/>
<dbReference type="SUPFAM" id="SSF116846">
    <property type="entry name" value="MIT domain"/>
    <property type="match status" value="1"/>
</dbReference>
<comment type="caution">
    <text evidence="3">The sequence shown here is derived from an EMBL/GenBank/DDBJ whole genome shotgun (WGS) entry which is preliminary data.</text>
</comment>
<dbReference type="PANTHER" id="PTHR15508">
    <property type="entry name" value="RIBOSOMAL PROTEIN S6 KINASE"/>
    <property type="match status" value="1"/>
</dbReference>
<evidence type="ECO:0000313" key="4">
    <source>
        <dbReference type="Proteomes" id="UP001381693"/>
    </source>
</evidence>
<dbReference type="InterPro" id="IPR036181">
    <property type="entry name" value="MIT_dom_sf"/>
</dbReference>
<dbReference type="PROSITE" id="PS50011">
    <property type="entry name" value="PROTEIN_KINASE_DOM"/>
    <property type="match status" value="1"/>
</dbReference>
<accession>A0AAN8W9W3</accession>
<proteinExistence type="predicted"/>
<dbReference type="InterPro" id="IPR011009">
    <property type="entry name" value="Kinase-like_dom_sf"/>
</dbReference>
<name>A0AAN8W9W3_HALRR</name>
<dbReference type="Pfam" id="PF00069">
    <property type="entry name" value="Pkinase"/>
    <property type="match status" value="1"/>
</dbReference>
<feature type="compositionally biased region" description="Basic and acidic residues" evidence="1">
    <location>
        <begin position="289"/>
        <end position="310"/>
    </location>
</feature>
<feature type="domain" description="Protein kinase" evidence="2">
    <location>
        <begin position="537"/>
        <end position="863"/>
    </location>
</feature>
<keyword evidence="3" id="KW-0808">Transferase</keyword>
<dbReference type="GO" id="GO:0005524">
    <property type="term" value="F:ATP binding"/>
    <property type="evidence" value="ECO:0007669"/>
    <property type="project" value="InterPro"/>
</dbReference>
<sequence>DADGSRREAVRRKTAQYLQRAEQLVARLTRKEKKKDQDYIDGIGIEAKDGGELGLQFHASDLQRYRVAGSAGSVIIATDTFNGDTVAIKVLFKSGGGSGEKTIIPQNVPYMVPIIRYHETQSAIYLVLKFISGGKLWSHISKYVKEVCTDPSDMFETTSNNTYAGRRFLLENEDCDGPAADCSSLCETPSLISNVSLLQSHNPPATAGNLLSVPDRMSVGGCSTCSDASSSSCMPEGYLPIYTEYSPTLPSSSSMVVIPPIGNHVTQVTDSVPKSISAEALIMSSECAEENHEIERGHSAADEKKNREGNNDDANVDNASIGSDTLSGVSEDFSCSLPPNVPSLLPDPLPLPEVRITSCQAGIDVIASQEFETSEYEYPDLVKGCSDETEVVCLGEKDQLCDKDKHFQDTERCFENEDRKYVCDVDKRVDAGSPDANLKVVDDEKEDISVTDTSFASITLPTFSWTKKEDSELASLDIEDLIRNSKKLLINVDHTLQQSKSQSIVTFNDSDDSASVDHSELPYDSVSCDQLDKSKGGYRVLKNSTGNLSECVNAKQATSVFDTKTAQLEIDICNKLGDNTNISKCDIGNDVQDSQCKSVGTDMEDRSRNKHESSKCENLKENCCSSSMSRTIEESCVFAKDNEPKERQSPSNMGSNKCSLKDRLTPNYCQEPLENSIGTLLEQYSASHGHDTRPRLPEGIVKVWSSQILSALTSLHQLGVIWGDFNPDNVLLDEGGSILVTYESRWSSVQHNIRGGRGWKMNGMEIGCKWKRYLAPELESPLTYPSVASDWWSVGALMYHMLTGQSLSGAHPSGITSHTEISLPSHLSTEAASLLTQLLCTHPTERLGGGVAGAQEIKDHAFFTGIQWTD</sequence>
<dbReference type="InterPro" id="IPR000719">
    <property type="entry name" value="Prot_kinase_dom"/>
</dbReference>
<dbReference type="EMBL" id="JAXCGZ010023045">
    <property type="protein sequence ID" value="KAK7018042.1"/>
    <property type="molecule type" value="Genomic_DNA"/>
</dbReference>
<evidence type="ECO:0000313" key="3">
    <source>
        <dbReference type="EMBL" id="KAK7018042.1"/>
    </source>
</evidence>
<evidence type="ECO:0000259" key="2">
    <source>
        <dbReference type="PROSITE" id="PS50011"/>
    </source>
</evidence>
<protein>
    <submittedName>
        <fullName evidence="3">Ribosomal protein S6 kinase delta-1</fullName>
    </submittedName>
</protein>
<dbReference type="PANTHER" id="PTHR15508:SF9">
    <property type="entry name" value="SORTING NEXIN-15"/>
    <property type="match status" value="1"/>
</dbReference>
<dbReference type="GO" id="GO:0004672">
    <property type="term" value="F:protein kinase activity"/>
    <property type="evidence" value="ECO:0007669"/>
    <property type="project" value="InterPro"/>
</dbReference>
<feature type="region of interest" description="Disordered" evidence="1">
    <location>
        <begin position="287"/>
        <end position="323"/>
    </location>
</feature>
<feature type="non-terminal residue" evidence="3">
    <location>
        <position position="1"/>
    </location>
</feature>
<dbReference type="Proteomes" id="UP001381693">
    <property type="component" value="Unassembled WGS sequence"/>
</dbReference>